<reference evidence="2" key="1">
    <citation type="submission" date="2022-01" db="EMBL/GenBank/DDBJ databases">
        <title>Genome Sequence Resource for Two Populations of Ditylenchus destructor, the Migratory Endoparasitic Phytonematode.</title>
        <authorList>
            <person name="Zhang H."/>
            <person name="Lin R."/>
            <person name="Xie B."/>
        </authorList>
    </citation>
    <scope>NUCLEOTIDE SEQUENCE</scope>
    <source>
        <strain evidence="2">BazhouSP</strain>
    </source>
</reference>
<feature type="compositionally biased region" description="Basic and acidic residues" evidence="1">
    <location>
        <begin position="261"/>
        <end position="288"/>
    </location>
</feature>
<dbReference type="Proteomes" id="UP001201812">
    <property type="component" value="Unassembled WGS sequence"/>
</dbReference>
<keyword evidence="3" id="KW-1185">Reference proteome</keyword>
<feature type="region of interest" description="Disordered" evidence="1">
    <location>
        <begin position="250"/>
        <end position="303"/>
    </location>
</feature>
<gene>
    <name evidence="2" type="ORF">DdX_08582</name>
</gene>
<dbReference type="EMBL" id="JAKKPZ010000013">
    <property type="protein sequence ID" value="KAI1714487.1"/>
    <property type="molecule type" value="Genomic_DNA"/>
</dbReference>
<feature type="compositionally biased region" description="Basic and acidic residues" evidence="1">
    <location>
        <begin position="101"/>
        <end position="124"/>
    </location>
</feature>
<dbReference type="AlphaFoldDB" id="A0AAD4R755"/>
<feature type="compositionally biased region" description="Basic residues" evidence="1">
    <location>
        <begin position="294"/>
        <end position="303"/>
    </location>
</feature>
<name>A0AAD4R755_9BILA</name>
<feature type="compositionally biased region" description="Basic and acidic residues" evidence="1">
    <location>
        <begin position="1"/>
        <end position="17"/>
    </location>
</feature>
<feature type="region of interest" description="Disordered" evidence="1">
    <location>
        <begin position="1"/>
        <end position="28"/>
    </location>
</feature>
<evidence type="ECO:0000313" key="2">
    <source>
        <dbReference type="EMBL" id="KAI1714487.1"/>
    </source>
</evidence>
<evidence type="ECO:0000313" key="3">
    <source>
        <dbReference type="Proteomes" id="UP001201812"/>
    </source>
</evidence>
<protein>
    <recommendedName>
        <fullName evidence="4">Nucleolar protein 8</fullName>
    </recommendedName>
</protein>
<comment type="caution">
    <text evidence="2">The sequence shown here is derived from an EMBL/GenBank/DDBJ whole genome shotgun (WGS) entry which is preliminary data.</text>
</comment>
<evidence type="ECO:0000256" key="1">
    <source>
        <dbReference type="SAM" id="MobiDB-lite"/>
    </source>
</evidence>
<evidence type="ECO:0008006" key="4">
    <source>
        <dbReference type="Google" id="ProtNLM"/>
    </source>
</evidence>
<sequence>MSQRDDERFHLDERFIDGAEEDDEHENKLDKRRKEFDILSNVLGKRVRSTLLDEASQKIIRPFSRFDPTDPTHIQWMEEQKKLQNPEFEDEGRPVATSSAKAEETARQTEFAHMDPKFVEELKQKSSKTPGENGFSFLSSIGRPDVTPPQEKLPKISLNNVPALNGMTSLISSTSAKTAKSDEDPTSWLKDVLDSGHLTDEQKEHPIFSVHMNLPEIHSVVSSFMRVKVSASTPQASKKWKEMREKFVNSYKSRRKAAVKNLREKEAKPWLTDSKSKDGARKSIEPTHKQPQTNRKRKRRTGP</sequence>
<organism evidence="2 3">
    <name type="scientific">Ditylenchus destructor</name>
    <dbReference type="NCBI Taxonomy" id="166010"/>
    <lineage>
        <taxon>Eukaryota</taxon>
        <taxon>Metazoa</taxon>
        <taxon>Ecdysozoa</taxon>
        <taxon>Nematoda</taxon>
        <taxon>Chromadorea</taxon>
        <taxon>Rhabditida</taxon>
        <taxon>Tylenchina</taxon>
        <taxon>Tylenchomorpha</taxon>
        <taxon>Sphaerularioidea</taxon>
        <taxon>Anguinidae</taxon>
        <taxon>Anguininae</taxon>
        <taxon>Ditylenchus</taxon>
    </lineage>
</organism>
<proteinExistence type="predicted"/>
<accession>A0AAD4R755</accession>
<feature type="region of interest" description="Disordered" evidence="1">
    <location>
        <begin position="82"/>
        <end position="159"/>
    </location>
</feature>